<evidence type="ECO:0000313" key="2">
    <source>
        <dbReference type="Proteomes" id="UP001497680"/>
    </source>
</evidence>
<keyword evidence="2" id="KW-1185">Reference proteome</keyword>
<sequence>MAKKIIVVIGATGNQGSSVANTFLGLPEWHVRALTRNPSSDASELLAAKGAEVVQGDLAEPSSLAKAFENANAIFLNTDFWEVYRPAKAALDAEGKAPEAAGIQAFTNETTNGKNAVDAASAVPTLERFVYSALGSASKVSKGKYTRSLHPEAKATIVSYIEAHPTLSQKASLIYPGAYVTNALLSPRLDPSSGKYAVQMALRADIRMPIINPRESTGSFVRALIEDEAPGTKLLAYDSYLTLSEVVDRWSKASGKEAFYVTVTTKDLHEKMGLPWELLDALDAVNEFGYYDGFGLVEPHQLKKKVQTKSFEEWLGEKDWSKELSG</sequence>
<proteinExistence type="predicted"/>
<evidence type="ECO:0000313" key="1">
    <source>
        <dbReference type="EMBL" id="KAI6093238.1"/>
    </source>
</evidence>
<protein>
    <submittedName>
        <fullName evidence="1">Uncharacterized protein</fullName>
    </submittedName>
</protein>
<dbReference type="EMBL" id="MU394281">
    <property type="protein sequence ID" value="KAI6093238.1"/>
    <property type="molecule type" value="Genomic_DNA"/>
</dbReference>
<reference evidence="1 2" key="1">
    <citation type="journal article" date="2022" name="New Phytol.">
        <title>Ecological generalism drives hyperdiversity of secondary metabolite gene clusters in xylarialean endophytes.</title>
        <authorList>
            <person name="Franco M.E.E."/>
            <person name="Wisecaver J.H."/>
            <person name="Arnold A.E."/>
            <person name="Ju Y.M."/>
            <person name="Slot J.C."/>
            <person name="Ahrendt S."/>
            <person name="Moore L.P."/>
            <person name="Eastman K.E."/>
            <person name="Scott K."/>
            <person name="Konkel Z."/>
            <person name="Mondo S.J."/>
            <person name="Kuo A."/>
            <person name="Hayes R.D."/>
            <person name="Haridas S."/>
            <person name="Andreopoulos B."/>
            <person name="Riley R."/>
            <person name="LaButti K."/>
            <person name="Pangilinan J."/>
            <person name="Lipzen A."/>
            <person name="Amirebrahimi M."/>
            <person name="Yan J."/>
            <person name="Adam C."/>
            <person name="Keymanesh K."/>
            <person name="Ng V."/>
            <person name="Louie K."/>
            <person name="Northen T."/>
            <person name="Drula E."/>
            <person name="Henrissat B."/>
            <person name="Hsieh H.M."/>
            <person name="Youens-Clark K."/>
            <person name="Lutzoni F."/>
            <person name="Miadlikowska J."/>
            <person name="Eastwood D.C."/>
            <person name="Hamelin R.C."/>
            <person name="Grigoriev I.V."/>
            <person name="U'Ren J.M."/>
        </authorList>
    </citation>
    <scope>NUCLEOTIDE SEQUENCE [LARGE SCALE GENOMIC DNA]</scope>
    <source>
        <strain evidence="1 2">ER1909</strain>
    </source>
</reference>
<comment type="caution">
    <text evidence="1">The sequence shown here is derived from an EMBL/GenBank/DDBJ whole genome shotgun (WGS) entry which is preliminary data.</text>
</comment>
<organism evidence="1 2">
    <name type="scientific">Hypoxylon rubiginosum</name>
    <dbReference type="NCBI Taxonomy" id="110542"/>
    <lineage>
        <taxon>Eukaryota</taxon>
        <taxon>Fungi</taxon>
        <taxon>Dikarya</taxon>
        <taxon>Ascomycota</taxon>
        <taxon>Pezizomycotina</taxon>
        <taxon>Sordariomycetes</taxon>
        <taxon>Xylariomycetidae</taxon>
        <taxon>Xylariales</taxon>
        <taxon>Hypoxylaceae</taxon>
        <taxon>Hypoxylon</taxon>
    </lineage>
</organism>
<gene>
    <name evidence="1" type="ORF">F4821DRAFT_222493</name>
</gene>
<name>A0ACC0DKM4_9PEZI</name>
<accession>A0ACC0DKM4</accession>
<dbReference type="Proteomes" id="UP001497680">
    <property type="component" value="Unassembled WGS sequence"/>
</dbReference>